<dbReference type="RefSeq" id="WP_324180024.1">
    <property type="nucleotide sequence ID" value="NZ_BAABAW010000006.1"/>
</dbReference>
<protein>
    <recommendedName>
        <fullName evidence="3">STAS/SEC14 domain-containing protein</fullName>
    </recommendedName>
</protein>
<dbReference type="Proteomes" id="UP001327027">
    <property type="component" value="Unassembled WGS sequence"/>
</dbReference>
<comment type="caution">
    <text evidence="1">The sequence shown here is derived from an EMBL/GenBank/DDBJ whole genome shotgun (WGS) entry which is preliminary data.</text>
</comment>
<organism evidence="1 2">
    <name type="scientific">Aquimarina gracilis</name>
    <dbReference type="NCBI Taxonomy" id="874422"/>
    <lineage>
        <taxon>Bacteria</taxon>
        <taxon>Pseudomonadati</taxon>
        <taxon>Bacteroidota</taxon>
        <taxon>Flavobacteriia</taxon>
        <taxon>Flavobacteriales</taxon>
        <taxon>Flavobacteriaceae</taxon>
        <taxon>Aquimarina</taxon>
    </lineage>
</organism>
<evidence type="ECO:0000313" key="1">
    <source>
        <dbReference type="EMBL" id="MEB3345993.1"/>
    </source>
</evidence>
<evidence type="ECO:0008006" key="3">
    <source>
        <dbReference type="Google" id="ProtNLM"/>
    </source>
</evidence>
<gene>
    <name evidence="1" type="ORF">U6A24_11005</name>
</gene>
<proteinExistence type="predicted"/>
<keyword evidence="2" id="KW-1185">Reference proteome</keyword>
<accession>A0ABU5ZVW1</accession>
<sequence length="128" mass="15018">MKKLYVLDFCRVEIHDDYMLSEINEGTVIQPKHADVVVVLVEKHFKNKPWVYISNRIHSYSVNPTVYLEANKMSNLSGVAIISDKDQQKNQTKLEKIFFDKKLMCFDKLQNALEWKNSILALYNHQSL</sequence>
<name>A0ABU5ZVW1_9FLAO</name>
<reference evidence="1 2" key="1">
    <citation type="journal article" date="2013" name="Int. J. Syst. Evol. Microbiol.">
        <title>Aquimarina gracilis sp. nov., isolated from the gut microflora of a mussel, Mytilus coruscus, and emended description of Aquimarina spongiae.</title>
        <authorList>
            <person name="Park S.C."/>
            <person name="Choe H.N."/>
            <person name="Baik K.S."/>
            <person name="Seong C.N."/>
        </authorList>
    </citation>
    <scope>NUCLEOTIDE SEQUENCE [LARGE SCALE GENOMIC DNA]</scope>
    <source>
        <strain evidence="1 2">PSC32</strain>
    </source>
</reference>
<evidence type="ECO:0000313" key="2">
    <source>
        <dbReference type="Proteomes" id="UP001327027"/>
    </source>
</evidence>
<dbReference type="EMBL" id="JAYKLX010000005">
    <property type="protein sequence ID" value="MEB3345993.1"/>
    <property type="molecule type" value="Genomic_DNA"/>
</dbReference>